<evidence type="ECO:0000313" key="4">
    <source>
        <dbReference type="EMBL" id="KAK9669496.1"/>
    </source>
</evidence>
<protein>
    <recommendedName>
        <fullName evidence="3">DUF569 domain-containing protein</fullName>
    </recommendedName>
</protein>
<feature type="region of interest" description="Disordered" evidence="2">
    <location>
        <begin position="169"/>
        <end position="188"/>
    </location>
</feature>
<dbReference type="EMBL" id="JBDFQZ010000013">
    <property type="protein sequence ID" value="KAK9669496.1"/>
    <property type="molecule type" value="Genomic_DNA"/>
</dbReference>
<organism evidence="4 5">
    <name type="scientific">Saponaria officinalis</name>
    <name type="common">Common soapwort</name>
    <name type="synonym">Lychnis saponaria</name>
    <dbReference type="NCBI Taxonomy" id="3572"/>
    <lineage>
        <taxon>Eukaryota</taxon>
        <taxon>Viridiplantae</taxon>
        <taxon>Streptophyta</taxon>
        <taxon>Embryophyta</taxon>
        <taxon>Tracheophyta</taxon>
        <taxon>Spermatophyta</taxon>
        <taxon>Magnoliopsida</taxon>
        <taxon>eudicotyledons</taxon>
        <taxon>Gunneridae</taxon>
        <taxon>Pentapetalae</taxon>
        <taxon>Caryophyllales</taxon>
        <taxon>Caryophyllaceae</taxon>
        <taxon>Caryophylleae</taxon>
        <taxon>Saponaria</taxon>
    </lineage>
</organism>
<gene>
    <name evidence="4" type="ORF">RND81_13G134800</name>
</gene>
<evidence type="ECO:0000256" key="2">
    <source>
        <dbReference type="SAM" id="MobiDB-lite"/>
    </source>
</evidence>
<name>A0AAW1GXH4_SAPOF</name>
<proteinExistence type="predicted"/>
<dbReference type="Gene3D" id="2.80.10.50">
    <property type="match status" value="1"/>
</dbReference>
<dbReference type="AlphaFoldDB" id="A0AAW1GXH4"/>
<dbReference type="PANTHER" id="PTHR31205">
    <property type="entry name" value="ACTIN CROSS-LINKING PROTEIN (DUF569)"/>
    <property type="match status" value="1"/>
</dbReference>
<dbReference type="PANTHER" id="PTHR31205:SF69">
    <property type="entry name" value="ACTIN CROSS-LINKING PROTEIN (DUF569)"/>
    <property type="match status" value="1"/>
</dbReference>
<evidence type="ECO:0000256" key="1">
    <source>
        <dbReference type="SAM" id="Coils"/>
    </source>
</evidence>
<reference evidence="4" key="1">
    <citation type="submission" date="2024-03" db="EMBL/GenBank/DDBJ databases">
        <title>WGS assembly of Saponaria officinalis var. Norfolk2.</title>
        <authorList>
            <person name="Jenkins J."/>
            <person name="Shu S."/>
            <person name="Grimwood J."/>
            <person name="Barry K."/>
            <person name="Goodstein D."/>
            <person name="Schmutz J."/>
            <person name="Leebens-Mack J."/>
            <person name="Osbourn A."/>
        </authorList>
    </citation>
    <scope>NUCLEOTIDE SEQUENCE [LARGE SCALE GENOMIC DNA]</scope>
    <source>
        <strain evidence="4">JIC</strain>
    </source>
</reference>
<evidence type="ECO:0000313" key="5">
    <source>
        <dbReference type="Proteomes" id="UP001443914"/>
    </source>
</evidence>
<feature type="domain" description="DUF569" evidence="3">
    <location>
        <begin position="1"/>
        <end position="143"/>
    </location>
</feature>
<comment type="caution">
    <text evidence="4">The sequence shown here is derived from an EMBL/GenBank/DDBJ whole genome shotgun (WGS) entry which is preliminary data.</text>
</comment>
<feature type="coiled-coil region" evidence="1">
    <location>
        <begin position="310"/>
        <end position="351"/>
    </location>
</feature>
<dbReference type="InterPro" id="IPR008999">
    <property type="entry name" value="Actin-crosslinking"/>
</dbReference>
<dbReference type="Pfam" id="PF04601">
    <property type="entry name" value="DUF569"/>
    <property type="match status" value="1"/>
</dbReference>
<sequence length="412" mass="46789">MEFFKRAKVFRLKCGHHNKYLTADGNDDTVRQSSKQSSTNAHWVIEPVEGKSNVVRFRSCQTHKYLATIDEPFLTGITGKKLAQRLRLDSTVEWEPVKEGQYIKLKSHVGTLLRANSGLPPWRNTVTHDVPAHWSGSENTVLWIVDIVEIDYSSSRWSNDDNEFKGVSPEVVMDDNDGLSSSTKKQGKTVIEDEFGRTNSDRLSRLPSAETMSSLAVNVAKITLKELKYTDFHTVLSSGQIKRLEKAVNVIAADAKTSGRGNKDLINLEESLKDMENDHKMASEELEEFMTFSSRKCEIRAELKRNVAKARELEAIEAELQNTLTAAKAMRDELLQQIEEAENSVKGAEKGHADSKMETDELISVINQKTEAFKVMDSENEIWQEKKFEAERTLERVEEDWLQVKNIISDFC</sequence>
<keyword evidence="5" id="KW-1185">Reference proteome</keyword>
<dbReference type="SUPFAM" id="SSF50405">
    <property type="entry name" value="Actin-crosslinking proteins"/>
    <property type="match status" value="1"/>
</dbReference>
<dbReference type="CDD" id="cd23340">
    <property type="entry name" value="beta-trefoil_FSCN_ACP-like"/>
    <property type="match status" value="1"/>
</dbReference>
<dbReference type="InterPro" id="IPR007679">
    <property type="entry name" value="DUF569"/>
</dbReference>
<accession>A0AAW1GXH4</accession>
<evidence type="ECO:0000259" key="3">
    <source>
        <dbReference type="Pfam" id="PF04601"/>
    </source>
</evidence>
<keyword evidence="1" id="KW-0175">Coiled coil</keyword>
<dbReference type="Proteomes" id="UP001443914">
    <property type="component" value="Unassembled WGS sequence"/>
</dbReference>